<evidence type="ECO:0000256" key="5">
    <source>
        <dbReference type="ARBA" id="ARBA00023157"/>
    </source>
</evidence>
<evidence type="ECO:0000313" key="11">
    <source>
        <dbReference type="Proteomes" id="UP001434883"/>
    </source>
</evidence>
<evidence type="ECO:0008006" key="12">
    <source>
        <dbReference type="Google" id="ProtNLM"/>
    </source>
</evidence>
<feature type="non-terminal residue" evidence="10">
    <location>
        <position position="1"/>
    </location>
</feature>
<feature type="domain" description="Laminin EGF-like" evidence="8">
    <location>
        <begin position="52"/>
        <end position="96"/>
    </location>
</feature>
<evidence type="ECO:0000256" key="7">
    <source>
        <dbReference type="PROSITE-ProRule" id="PRU00460"/>
    </source>
</evidence>
<dbReference type="PROSITE" id="PS51116">
    <property type="entry name" value="LAMININ_IVB"/>
    <property type="match status" value="1"/>
</dbReference>
<evidence type="ECO:0000259" key="9">
    <source>
        <dbReference type="PROSITE" id="PS51116"/>
    </source>
</evidence>
<feature type="disulfide bond" evidence="7">
    <location>
        <begin position="53"/>
        <end position="70"/>
    </location>
</feature>
<accession>A0ABV0RNU3</accession>
<gene>
    <name evidence="10" type="ORF">XENOCAPTIV_028870</name>
</gene>
<dbReference type="EMBL" id="JAHRIN010051220">
    <property type="protein sequence ID" value="MEQ2209346.1"/>
    <property type="molecule type" value="Genomic_DNA"/>
</dbReference>
<sequence>PVCLERGVTYTLRLEFTRYQDANSILNGADYAVVLVDSVRLNSLFQSQILLFCSLEGSVTRLCDKYTGQCQCRPGAYGQRCDGCQAGHWGFPSCRPCQCNGHANHCDQRTGVCISCRDNTGGDKCDR</sequence>
<feature type="disulfide bond" evidence="7">
    <location>
        <begin position="116"/>
        <end position="125"/>
    </location>
</feature>
<keyword evidence="4" id="KW-0084">Basement membrane</keyword>
<keyword evidence="3" id="KW-0272">Extracellular matrix</keyword>
<dbReference type="InterPro" id="IPR013015">
    <property type="entry name" value="Laminin_IV_B"/>
</dbReference>
<comment type="subcellular location">
    <subcellularLocation>
        <location evidence="1">Secreted</location>
        <location evidence="1">Extracellular space</location>
        <location evidence="1">Extracellular matrix</location>
        <location evidence="1">Basement membrane</location>
    </subcellularLocation>
</comment>
<comment type="caution">
    <text evidence="10">The sequence shown here is derived from an EMBL/GenBank/DDBJ whole genome shotgun (WGS) entry which is preliminary data.</text>
</comment>
<dbReference type="PANTHER" id="PTHR10574:SF36">
    <property type="entry name" value="LAMININ SUBUNIT BETA-2"/>
    <property type="match status" value="1"/>
</dbReference>
<comment type="caution">
    <text evidence="7">Lacks conserved residue(s) required for the propagation of feature annotation.</text>
</comment>
<dbReference type="PROSITE" id="PS01248">
    <property type="entry name" value="EGF_LAM_1"/>
    <property type="match status" value="1"/>
</dbReference>
<keyword evidence="6 7" id="KW-0424">Laminin EGF-like domain</keyword>
<dbReference type="CDD" id="cd00055">
    <property type="entry name" value="EGF_Lam"/>
    <property type="match status" value="2"/>
</dbReference>
<dbReference type="SUPFAM" id="SSF57196">
    <property type="entry name" value="EGF/Laminin"/>
    <property type="match status" value="1"/>
</dbReference>
<protein>
    <recommendedName>
        <fullName evidence="12">Laminin EGF-like domain-containing protein</fullName>
    </recommendedName>
</protein>
<evidence type="ECO:0000256" key="2">
    <source>
        <dbReference type="ARBA" id="ARBA00022525"/>
    </source>
</evidence>
<dbReference type="SMART" id="SM00180">
    <property type="entry name" value="EGF_Lam"/>
    <property type="match status" value="2"/>
</dbReference>
<evidence type="ECO:0000259" key="8">
    <source>
        <dbReference type="PROSITE" id="PS50027"/>
    </source>
</evidence>
<evidence type="ECO:0000256" key="4">
    <source>
        <dbReference type="ARBA" id="ARBA00022869"/>
    </source>
</evidence>
<dbReference type="InterPro" id="IPR050440">
    <property type="entry name" value="Laminin/Netrin_ECM"/>
</dbReference>
<keyword evidence="2" id="KW-0964">Secreted</keyword>
<feature type="domain" description="Laminin IV type B" evidence="9">
    <location>
        <begin position="1"/>
        <end position="127"/>
    </location>
</feature>
<proteinExistence type="predicted"/>
<keyword evidence="5 7" id="KW-1015">Disulfide bond</keyword>
<reference evidence="10 11" key="1">
    <citation type="submission" date="2021-06" db="EMBL/GenBank/DDBJ databases">
        <authorList>
            <person name="Palmer J.M."/>
        </authorList>
    </citation>
    <scope>NUCLEOTIDE SEQUENCE [LARGE SCALE GENOMIC DNA]</scope>
    <source>
        <strain evidence="10 11">XC_2019</strain>
        <tissue evidence="10">Muscle</tissue>
    </source>
</reference>
<dbReference type="PANTHER" id="PTHR10574">
    <property type="entry name" value="NETRIN/LAMININ-RELATED"/>
    <property type="match status" value="1"/>
</dbReference>
<name>A0ABV0RNU3_9TELE</name>
<evidence type="ECO:0000256" key="3">
    <source>
        <dbReference type="ARBA" id="ARBA00022530"/>
    </source>
</evidence>
<dbReference type="InterPro" id="IPR002049">
    <property type="entry name" value="LE_dom"/>
</dbReference>
<evidence type="ECO:0000256" key="6">
    <source>
        <dbReference type="ARBA" id="ARBA00023292"/>
    </source>
</evidence>
<evidence type="ECO:0000256" key="1">
    <source>
        <dbReference type="ARBA" id="ARBA00004302"/>
    </source>
</evidence>
<organism evidence="10 11">
    <name type="scientific">Xenoophorus captivus</name>
    <dbReference type="NCBI Taxonomy" id="1517983"/>
    <lineage>
        <taxon>Eukaryota</taxon>
        <taxon>Metazoa</taxon>
        <taxon>Chordata</taxon>
        <taxon>Craniata</taxon>
        <taxon>Vertebrata</taxon>
        <taxon>Euteleostomi</taxon>
        <taxon>Actinopterygii</taxon>
        <taxon>Neopterygii</taxon>
        <taxon>Teleostei</taxon>
        <taxon>Neoteleostei</taxon>
        <taxon>Acanthomorphata</taxon>
        <taxon>Ovalentaria</taxon>
        <taxon>Atherinomorphae</taxon>
        <taxon>Cyprinodontiformes</taxon>
        <taxon>Goodeidae</taxon>
        <taxon>Xenoophorus</taxon>
    </lineage>
</organism>
<dbReference type="PROSITE" id="PS50027">
    <property type="entry name" value="EGF_LAM_2"/>
    <property type="match status" value="2"/>
</dbReference>
<feature type="domain" description="Laminin EGF-like" evidence="8">
    <location>
        <begin position="97"/>
        <end position="127"/>
    </location>
</feature>
<keyword evidence="11" id="KW-1185">Reference proteome</keyword>
<dbReference type="Pfam" id="PF00053">
    <property type="entry name" value="EGF_laminin"/>
    <property type="match status" value="2"/>
</dbReference>
<dbReference type="Gene3D" id="2.10.25.10">
    <property type="entry name" value="Laminin"/>
    <property type="match status" value="2"/>
</dbReference>
<dbReference type="Proteomes" id="UP001434883">
    <property type="component" value="Unassembled WGS sequence"/>
</dbReference>
<evidence type="ECO:0000313" key="10">
    <source>
        <dbReference type="EMBL" id="MEQ2209346.1"/>
    </source>
</evidence>
<feature type="disulfide bond" evidence="7">
    <location>
        <begin position="72"/>
        <end position="81"/>
    </location>
</feature>